<organism evidence="1 2">
    <name type="scientific">Gossypium tomentosum</name>
    <name type="common">Hawaiian cotton</name>
    <name type="synonym">Gossypium sandvicense</name>
    <dbReference type="NCBI Taxonomy" id="34277"/>
    <lineage>
        <taxon>Eukaryota</taxon>
        <taxon>Viridiplantae</taxon>
        <taxon>Streptophyta</taxon>
        <taxon>Embryophyta</taxon>
        <taxon>Tracheophyta</taxon>
        <taxon>Spermatophyta</taxon>
        <taxon>Magnoliopsida</taxon>
        <taxon>eudicotyledons</taxon>
        <taxon>Gunneridae</taxon>
        <taxon>Pentapetalae</taxon>
        <taxon>rosids</taxon>
        <taxon>malvids</taxon>
        <taxon>Malvales</taxon>
        <taxon>Malvaceae</taxon>
        <taxon>Malvoideae</taxon>
        <taxon>Gossypium</taxon>
    </lineage>
</organism>
<proteinExistence type="predicted"/>
<evidence type="ECO:0000313" key="1">
    <source>
        <dbReference type="EMBL" id="TYH49601.1"/>
    </source>
</evidence>
<dbReference type="AlphaFoldDB" id="A0A5D2J3Y9"/>
<name>A0A5D2J3Y9_GOSTO</name>
<protein>
    <submittedName>
        <fullName evidence="1">Uncharacterized protein</fullName>
    </submittedName>
</protein>
<accession>A0A5D2J3Y9</accession>
<evidence type="ECO:0000313" key="2">
    <source>
        <dbReference type="Proteomes" id="UP000322667"/>
    </source>
</evidence>
<sequence length="51" mass="5863">MAARVQKRGLFGHFNLPNPDLRSKYPKSLLKLKQRNLSFPSSLIARKVLAR</sequence>
<keyword evidence="2" id="KW-1185">Reference proteome</keyword>
<dbReference type="Proteomes" id="UP000322667">
    <property type="component" value="Chromosome D10"/>
</dbReference>
<reference evidence="1 2" key="1">
    <citation type="submission" date="2019-07" db="EMBL/GenBank/DDBJ databases">
        <title>WGS assembly of Gossypium tomentosum.</title>
        <authorList>
            <person name="Chen Z.J."/>
            <person name="Sreedasyam A."/>
            <person name="Ando A."/>
            <person name="Song Q."/>
            <person name="De L."/>
            <person name="Hulse-Kemp A."/>
            <person name="Ding M."/>
            <person name="Ye W."/>
            <person name="Kirkbride R."/>
            <person name="Jenkins J."/>
            <person name="Plott C."/>
            <person name="Lovell J."/>
            <person name="Lin Y.-M."/>
            <person name="Vaughn R."/>
            <person name="Liu B."/>
            <person name="Li W."/>
            <person name="Simpson S."/>
            <person name="Scheffler B."/>
            <person name="Saski C."/>
            <person name="Grover C."/>
            <person name="Hu G."/>
            <person name="Conover J."/>
            <person name="Carlson J."/>
            <person name="Shu S."/>
            <person name="Boston L."/>
            <person name="Williams M."/>
            <person name="Peterson D."/>
            <person name="Mcgee K."/>
            <person name="Jones D."/>
            <person name="Wendel J."/>
            <person name="Stelly D."/>
            <person name="Grimwood J."/>
            <person name="Schmutz J."/>
        </authorList>
    </citation>
    <scope>NUCLEOTIDE SEQUENCE [LARGE SCALE GENOMIC DNA]</scope>
    <source>
        <strain evidence="1">7179.01</strain>
    </source>
</reference>
<gene>
    <name evidence="1" type="ORF">ES332_D10G148100v1</name>
</gene>
<dbReference type="EMBL" id="CM017632">
    <property type="protein sequence ID" value="TYH49601.1"/>
    <property type="molecule type" value="Genomic_DNA"/>
</dbReference>